<dbReference type="PANTHER" id="PTHR19920">
    <property type="entry name" value="WD40 PROTEIN CIAO1"/>
    <property type="match status" value="1"/>
</dbReference>
<dbReference type="EMBL" id="JAVHJV010000011">
    <property type="protein sequence ID" value="KAK5939373.1"/>
    <property type="molecule type" value="Genomic_DNA"/>
</dbReference>
<evidence type="ECO:0000256" key="3">
    <source>
        <dbReference type="HAMAP-Rule" id="MF_03037"/>
    </source>
</evidence>
<dbReference type="InterPro" id="IPR001680">
    <property type="entry name" value="WD40_rpt"/>
</dbReference>
<organism evidence="6 7">
    <name type="scientific">Knufia obscura</name>
    <dbReference type="NCBI Taxonomy" id="1635080"/>
    <lineage>
        <taxon>Eukaryota</taxon>
        <taxon>Fungi</taxon>
        <taxon>Dikarya</taxon>
        <taxon>Ascomycota</taxon>
        <taxon>Pezizomycotina</taxon>
        <taxon>Eurotiomycetes</taxon>
        <taxon>Chaetothyriomycetidae</taxon>
        <taxon>Chaetothyriales</taxon>
        <taxon>Trichomeriaceae</taxon>
        <taxon>Knufia</taxon>
    </lineage>
</organism>
<dbReference type="PROSITE" id="PS50082">
    <property type="entry name" value="WD_REPEATS_2"/>
    <property type="match status" value="2"/>
</dbReference>
<feature type="region of interest" description="Disordered" evidence="5">
    <location>
        <begin position="1"/>
        <end position="44"/>
    </location>
</feature>
<comment type="function">
    <text evidence="3">Essential component of the cytosolic iron-sulfur (Fe/S) protein assembly machinery. Required for the maturation of extramitochondrial Fe/S proteins.</text>
</comment>
<gene>
    <name evidence="3 6" type="primary">CIA1</name>
    <name evidence="6" type="ORF">PMZ80_008677</name>
</gene>
<proteinExistence type="inferred from homology"/>
<dbReference type="InterPro" id="IPR020472">
    <property type="entry name" value="WD40_PAC1"/>
</dbReference>
<dbReference type="Proteomes" id="UP001334248">
    <property type="component" value="Unassembled WGS sequence"/>
</dbReference>
<accession>A0ABR0RFG7</accession>
<feature type="repeat" description="WD" evidence="4">
    <location>
        <begin position="178"/>
        <end position="213"/>
    </location>
</feature>
<reference evidence="6 7" key="1">
    <citation type="journal article" date="2023" name="Res Sq">
        <title>Genomic and morphological characterization of Knufia obscura isolated from the Mars 2020 spacecraft assembly facility.</title>
        <authorList>
            <person name="Chander A.M."/>
            <person name="Teixeira M.M."/>
            <person name="Singh N.K."/>
            <person name="Williams M.P."/>
            <person name="Parker C.W."/>
            <person name="Leo P."/>
            <person name="Stajich J.E."/>
            <person name="Torok T."/>
            <person name="Tighe S."/>
            <person name="Mason C.E."/>
            <person name="Venkateswaran K."/>
        </authorList>
    </citation>
    <scope>NUCLEOTIDE SEQUENCE [LARGE SCALE GENOMIC DNA]</scope>
    <source>
        <strain evidence="6 7">CCFEE 5817</strain>
    </source>
</reference>
<comment type="similarity">
    <text evidence="3">Belongs to the WD repeat CIA1 family.</text>
</comment>
<dbReference type="HAMAP" id="MF_03037">
    <property type="entry name" value="ciao1"/>
    <property type="match status" value="1"/>
</dbReference>
<dbReference type="SMART" id="SM00320">
    <property type="entry name" value="WD40"/>
    <property type="match status" value="7"/>
</dbReference>
<feature type="repeat" description="WD" evidence="4">
    <location>
        <begin position="41"/>
        <end position="64"/>
    </location>
</feature>
<evidence type="ECO:0000256" key="2">
    <source>
        <dbReference type="ARBA" id="ARBA00022737"/>
    </source>
</evidence>
<feature type="region of interest" description="Disordered" evidence="5">
    <location>
        <begin position="84"/>
        <end position="109"/>
    </location>
</feature>
<dbReference type="Gene3D" id="2.130.10.10">
    <property type="entry name" value="YVTN repeat-like/Quinoprotein amine dehydrogenase"/>
    <property type="match status" value="2"/>
</dbReference>
<dbReference type="PROSITE" id="PS00678">
    <property type="entry name" value="WD_REPEATS_1"/>
    <property type="match status" value="1"/>
</dbReference>
<protein>
    <recommendedName>
        <fullName evidence="3">Probable cytosolic iron-sulfur protein assembly protein 1</fullName>
    </recommendedName>
</protein>
<evidence type="ECO:0000313" key="6">
    <source>
        <dbReference type="EMBL" id="KAK5939373.1"/>
    </source>
</evidence>
<evidence type="ECO:0000256" key="5">
    <source>
        <dbReference type="SAM" id="MobiDB-lite"/>
    </source>
</evidence>
<comment type="caution">
    <text evidence="6">The sequence shown here is derived from an EMBL/GenBank/DDBJ whole genome shotgun (WGS) entry which is preliminary data.</text>
</comment>
<dbReference type="RefSeq" id="XP_064727463.1">
    <property type="nucleotide sequence ID" value="XM_064877076.1"/>
</dbReference>
<keyword evidence="7" id="KW-1185">Reference proteome</keyword>
<dbReference type="Pfam" id="PF00400">
    <property type="entry name" value="WD40"/>
    <property type="match status" value="4"/>
</dbReference>
<dbReference type="InterPro" id="IPR019775">
    <property type="entry name" value="WD40_repeat_CS"/>
</dbReference>
<dbReference type="InterPro" id="IPR015943">
    <property type="entry name" value="WD40/YVTN_repeat-like_dom_sf"/>
</dbReference>
<dbReference type="GeneID" id="90002126"/>
<dbReference type="InterPro" id="IPR036322">
    <property type="entry name" value="WD40_repeat_dom_sf"/>
</dbReference>
<sequence>MSTPSPLDNVPSLHHHTTLHSPTLNTRAWSSRPHPSASSPLLATATSDKSVHIWDMRGWKLLSTIAGGHKRSVRCVGWKDYGARKRRKGAAVEDQEQGEGEGGKRQERDPVVLATGSFDANCGLWVWDPEHNTVSTSQSQPHIHNVPGSFDDNIDEQDFTHDNSAEDPPEEWHFSTLLTGPDSEIKDLQFSPAHYGANLLATCSRDKSVWVWEEVEEEEWETVAVLGEHAGDVKCVGWLGGSAVTRGELERRLRRRRGHTAEGDGDGVGNGEDEEEIVLGGRELLASGSYDDTIRLHRDDESEGDWITIAVLTGHEGTVWDLKFESYVNLACYPMQTSVEEIIVDWEPRLISCSDDLTVRVWRKQLSEKERDEKRMRIADARKGSTMSTNGESNSGAPIQTGFASSRLPSVIRPPSSTEKWVEEASLPTVHVRSVYAVDWSAKTGLIVSCGGDGLIAVYREVTVEGKTEDVVMNGTAEHSENDQQQQQEEEGDIKKIKTEWRVVATIEAAHDEYEINHVCWAPVRDQRRQLDAGEVVDGNERDDEEYIVSTGDDGEVKVWKLPQQVLDQTRQNL</sequence>
<keyword evidence="2" id="KW-0677">Repeat</keyword>
<feature type="compositionally biased region" description="Low complexity" evidence="5">
    <location>
        <begin position="19"/>
        <end position="44"/>
    </location>
</feature>
<name>A0ABR0RFG7_9EURO</name>
<evidence type="ECO:0000256" key="4">
    <source>
        <dbReference type="PROSITE-ProRule" id="PRU00221"/>
    </source>
</evidence>
<evidence type="ECO:0000313" key="7">
    <source>
        <dbReference type="Proteomes" id="UP001334248"/>
    </source>
</evidence>
<evidence type="ECO:0000256" key="1">
    <source>
        <dbReference type="ARBA" id="ARBA00022574"/>
    </source>
</evidence>
<dbReference type="InterPro" id="IPR028608">
    <property type="entry name" value="CIAO1/Cia1"/>
</dbReference>
<dbReference type="SUPFAM" id="SSF50978">
    <property type="entry name" value="WD40 repeat-like"/>
    <property type="match status" value="1"/>
</dbReference>
<keyword evidence="1 4" id="KW-0853">WD repeat</keyword>
<dbReference type="PANTHER" id="PTHR19920:SF0">
    <property type="entry name" value="CYTOSOLIC IRON-SULFUR PROTEIN ASSEMBLY PROTEIN CIAO1-RELATED"/>
    <property type="match status" value="1"/>
</dbReference>
<dbReference type="PRINTS" id="PR00320">
    <property type="entry name" value="GPROTEINBRPT"/>
</dbReference>